<organism evidence="2 3">
    <name type="scientific">Acinetobacter gerneri DSM 14967 = CIP 107464 = MTCC 9824</name>
    <dbReference type="NCBI Taxonomy" id="1120926"/>
    <lineage>
        <taxon>Bacteria</taxon>
        <taxon>Pseudomonadati</taxon>
        <taxon>Pseudomonadota</taxon>
        <taxon>Gammaproteobacteria</taxon>
        <taxon>Moraxellales</taxon>
        <taxon>Moraxellaceae</taxon>
        <taxon>Acinetobacter</taxon>
    </lineage>
</organism>
<accession>N8Y6L0</accession>
<evidence type="ECO:0000313" key="2">
    <source>
        <dbReference type="EMBL" id="ENV32397.1"/>
    </source>
</evidence>
<dbReference type="PROSITE" id="PS51257">
    <property type="entry name" value="PROKAR_LIPOPROTEIN"/>
    <property type="match status" value="1"/>
</dbReference>
<proteinExistence type="predicted"/>
<reference evidence="2 3" key="1">
    <citation type="submission" date="2013-02" db="EMBL/GenBank/DDBJ databases">
        <title>The Genome Sequence of Acinetobacter gerneri CIP 107464.</title>
        <authorList>
            <consortium name="The Broad Institute Genome Sequencing Platform"/>
            <consortium name="The Broad Institute Genome Sequencing Center for Infectious Disease"/>
            <person name="Cerqueira G."/>
            <person name="Feldgarden M."/>
            <person name="Courvalin P."/>
            <person name="Perichon B."/>
            <person name="Grillot-Courvalin C."/>
            <person name="Clermont D."/>
            <person name="Rocha E."/>
            <person name="Yoon E.-J."/>
            <person name="Nemec A."/>
            <person name="Walker B."/>
            <person name="Young S.K."/>
            <person name="Zeng Q."/>
            <person name="Gargeya S."/>
            <person name="Fitzgerald M."/>
            <person name="Haas B."/>
            <person name="Abouelleil A."/>
            <person name="Alvarado L."/>
            <person name="Arachchi H.M."/>
            <person name="Berlin A.M."/>
            <person name="Chapman S.B."/>
            <person name="Dewar J."/>
            <person name="Goldberg J."/>
            <person name="Griggs A."/>
            <person name="Gujja S."/>
            <person name="Hansen M."/>
            <person name="Howarth C."/>
            <person name="Imamovic A."/>
            <person name="Larimer J."/>
            <person name="McCowan C."/>
            <person name="Murphy C."/>
            <person name="Neiman D."/>
            <person name="Pearson M."/>
            <person name="Priest M."/>
            <person name="Roberts A."/>
            <person name="Saif S."/>
            <person name="Shea T."/>
            <person name="Sisk P."/>
            <person name="Sykes S."/>
            <person name="Wortman J."/>
            <person name="Nusbaum C."/>
            <person name="Birren B."/>
        </authorList>
    </citation>
    <scope>NUCLEOTIDE SEQUENCE [LARGE SCALE GENOMIC DNA]</scope>
    <source>
        <strain evidence="2 3">CIP 107464</strain>
    </source>
</reference>
<keyword evidence="3" id="KW-1185">Reference proteome</keyword>
<comment type="caution">
    <text evidence="2">The sequence shown here is derived from an EMBL/GenBank/DDBJ whole genome shotgun (WGS) entry which is preliminary data.</text>
</comment>
<dbReference type="OrthoDB" id="6713561at2"/>
<evidence type="ECO:0000256" key="1">
    <source>
        <dbReference type="SAM" id="SignalP"/>
    </source>
</evidence>
<keyword evidence="1" id="KW-0732">Signal</keyword>
<dbReference type="Proteomes" id="UP000013117">
    <property type="component" value="Unassembled WGS sequence"/>
</dbReference>
<protein>
    <recommendedName>
        <fullName evidence="4">Lipoprotein</fullName>
    </recommendedName>
</protein>
<feature type="signal peptide" evidence="1">
    <location>
        <begin position="1"/>
        <end position="18"/>
    </location>
</feature>
<dbReference type="AlphaFoldDB" id="N8Y6L0"/>
<dbReference type="GeneID" id="84211048"/>
<dbReference type="RefSeq" id="WP_004868140.1">
    <property type="nucleotide sequence ID" value="NZ_ASYY01000010.1"/>
</dbReference>
<feature type="chain" id="PRO_5004136679" description="Lipoprotein" evidence="1">
    <location>
        <begin position="19"/>
        <end position="143"/>
    </location>
</feature>
<name>N8Y6L0_9GAMM</name>
<dbReference type="HOGENOM" id="CLU_151103_0_0_6"/>
<evidence type="ECO:0008006" key="4">
    <source>
        <dbReference type="Google" id="ProtNLM"/>
    </source>
</evidence>
<evidence type="ECO:0000313" key="3">
    <source>
        <dbReference type="Proteomes" id="UP000013117"/>
    </source>
</evidence>
<gene>
    <name evidence="2" type="ORF">F960_03796</name>
</gene>
<dbReference type="EMBL" id="APPN01000080">
    <property type="protein sequence ID" value="ENV32397.1"/>
    <property type="molecule type" value="Genomic_DNA"/>
</dbReference>
<sequence>MKQFRLFLILFFSLSLIACEQKTLYLTPETKGCLYSSETKKPLSHLIGHVGYSLADDNTFATKLDNNGCFIISPKTKCYYYIEPNVQKYSEIAPQIYIYFESFQPKSIDYSKFVWQQVPENISGTYNYRKINVGIIYLDPEKP</sequence>
<dbReference type="STRING" id="202952.GCA_000747725_02527"/>